<evidence type="ECO:0000313" key="2">
    <source>
        <dbReference type="EMBL" id="KAJ4331260.1"/>
    </source>
</evidence>
<comment type="caution">
    <text evidence="2">The sequence shown here is derived from an EMBL/GenBank/DDBJ whole genome shotgun (WGS) entry which is preliminary data.</text>
</comment>
<keyword evidence="1" id="KW-0472">Membrane</keyword>
<gene>
    <name evidence="2" type="ORF">N0V87_009296</name>
</gene>
<keyword evidence="1" id="KW-1133">Transmembrane helix</keyword>
<protein>
    <submittedName>
        <fullName evidence="2">Uncharacterized protein</fullName>
    </submittedName>
</protein>
<dbReference type="Proteomes" id="UP001140562">
    <property type="component" value="Unassembled WGS sequence"/>
</dbReference>
<organism evidence="2 3">
    <name type="scientific">Didymella glomerata</name>
    <dbReference type="NCBI Taxonomy" id="749621"/>
    <lineage>
        <taxon>Eukaryota</taxon>
        <taxon>Fungi</taxon>
        <taxon>Dikarya</taxon>
        <taxon>Ascomycota</taxon>
        <taxon>Pezizomycotina</taxon>
        <taxon>Dothideomycetes</taxon>
        <taxon>Pleosporomycetidae</taxon>
        <taxon>Pleosporales</taxon>
        <taxon>Pleosporineae</taxon>
        <taxon>Didymellaceae</taxon>
        <taxon>Didymella</taxon>
    </lineage>
</organism>
<proteinExistence type="predicted"/>
<dbReference type="AlphaFoldDB" id="A0A9W8WSC2"/>
<sequence>MVQPDFWNGVFTAVALLGTVAISCIFNIYMDIAEFIYFDHGHLAIRFLELRRHGESNHVEVTWFAFLEPKGANNPNMILVQTKESALTKDKALNELQKIFVKDLVKNIDWQPTAKATRGVAI</sequence>
<keyword evidence="1" id="KW-0812">Transmembrane</keyword>
<feature type="transmembrane region" description="Helical" evidence="1">
    <location>
        <begin position="6"/>
        <end position="29"/>
    </location>
</feature>
<dbReference type="EMBL" id="JAPEUV010000156">
    <property type="protein sequence ID" value="KAJ4331260.1"/>
    <property type="molecule type" value="Genomic_DNA"/>
</dbReference>
<evidence type="ECO:0000313" key="3">
    <source>
        <dbReference type="Proteomes" id="UP001140562"/>
    </source>
</evidence>
<accession>A0A9W8WSC2</accession>
<reference evidence="2" key="1">
    <citation type="submission" date="2022-10" db="EMBL/GenBank/DDBJ databases">
        <title>Tapping the CABI collections for fungal endophytes: first genome assemblies for Collariella, Neodidymelliopsis, Ascochyta clinopodiicola, Didymella pomorum, Didymosphaeria variabile, Neocosmospora piperis and Neocucurbitaria cava.</title>
        <authorList>
            <person name="Hill R."/>
        </authorList>
    </citation>
    <scope>NUCLEOTIDE SEQUENCE</scope>
    <source>
        <strain evidence="2">IMI 360193</strain>
    </source>
</reference>
<evidence type="ECO:0000256" key="1">
    <source>
        <dbReference type="SAM" id="Phobius"/>
    </source>
</evidence>
<keyword evidence="3" id="KW-1185">Reference proteome</keyword>
<name>A0A9W8WSC2_9PLEO</name>